<proteinExistence type="predicted"/>
<evidence type="ECO:0000259" key="1">
    <source>
        <dbReference type="Pfam" id="PF20241"/>
    </source>
</evidence>
<organism evidence="2">
    <name type="scientific">Aegilops tauschii</name>
    <name type="common">Tausch's goatgrass</name>
    <name type="synonym">Aegilops squarrosa</name>
    <dbReference type="NCBI Taxonomy" id="37682"/>
    <lineage>
        <taxon>Eukaryota</taxon>
        <taxon>Viridiplantae</taxon>
        <taxon>Streptophyta</taxon>
        <taxon>Embryophyta</taxon>
        <taxon>Tracheophyta</taxon>
        <taxon>Spermatophyta</taxon>
        <taxon>Magnoliopsida</taxon>
        <taxon>Liliopsida</taxon>
        <taxon>Poales</taxon>
        <taxon>Poaceae</taxon>
        <taxon>BOP clade</taxon>
        <taxon>Pooideae</taxon>
        <taxon>Triticodae</taxon>
        <taxon>Triticeae</taxon>
        <taxon>Triticinae</taxon>
        <taxon>Aegilops</taxon>
    </lineage>
</organism>
<sequence>MAETSTPLLDALCRHRELLRRETESLRKEVTSRGLSTFAGKKAYLSSNSTSTIHAPPQLVDPSTTTLHKVSLPYLVGNRDEALGLLLSESDDMRRRIESLASILRELGADSTATTGVSPEKIKTLYLMSRASLSISQYMARSGSSGLAKEEDGASFYDQHQYRVSSFYDITTLSPMLFTPSTPGFSNYSATASHALQIYSLEIVNLNVNLSWPLHVYGVVAARDAVDHNRDILFYRSRHNYQLVTKERIPHLGKLCCLIVVMMKSPWDQTGTFVCQGMLCQPNYNQQ</sequence>
<dbReference type="PANTHER" id="PTHR33065">
    <property type="entry name" value="OS07G0486400 PROTEIN"/>
    <property type="match status" value="1"/>
</dbReference>
<reference evidence="2" key="1">
    <citation type="submission" date="2015-06" db="UniProtKB">
        <authorList>
            <consortium name="EnsemblPlants"/>
        </authorList>
    </citation>
    <scope>IDENTIFICATION</scope>
</reference>
<name>M8BWK9_AEGTA</name>
<dbReference type="EnsemblPlants" id="EMT26334">
    <property type="protein sequence ID" value="EMT26334"/>
    <property type="gene ID" value="F775_16203"/>
</dbReference>
<dbReference type="PANTHER" id="PTHR33065:SF88">
    <property type="entry name" value="OS11G0104220 PROTEIN"/>
    <property type="match status" value="1"/>
</dbReference>
<dbReference type="AlphaFoldDB" id="M8BWK9"/>
<dbReference type="InterPro" id="IPR046533">
    <property type="entry name" value="DUF6598"/>
</dbReference>
<evidence type="ECO:0000313" key="2">
    <source>
        <dbReference type="EnsemblPlants" id="EMT26334"/>
    </source>
</evidence>
<protein>
    <recommendedName>
        <fullName evidence="1">DUF6598 domain-containing protein</fullName>
    </recommendedName>
</protein>
<dbReference type="Pfam" id="PF20241">
    <property type="entry name" value="DUF6598"/>
    <property type="match status" value="1"/>
</dbReference>
<feature type="domain" description="DUF6598" evidence="1">
    <location>
        <begin position="195"/>
        <end position="248"/>
    </location>
</feature>
<accession>M8BWK9</accession>